<keyword evidence="2" id="KW-0802">TPR repeat</keyword>
<protein>
    <recommendedName>
        <fullName evidence="5">TPR repeat-containing protein</fullName>
    </recommendedName>
</protein>
<dbReference type="InterPro" id="IPR011990">
    <property type="entry name" value="TPR-like_helical_dom_sf"/>
</dbReference>
<reference evidence="3" key="1">
    <citation type="submission" date="2022-10" db="EMBL/GenBank/DDBJ databases">
        <title>Adaptive evolution leads to modifications in subtelomeric GC content in a zoonotic Cryptosporidium species.</title>
        <authorList>
            <person name="Li J."/>
            <person name="Feng Y."/>
            <person name="Xiao L."/>
        </authorList>
    </citation>
    <scope>NUCLEOTIDE SEQUENCE</scope>
    <source>
        <strain evidence="3">25894</strain>
    </source>
</reference>
<dbReference type="PANTHER" id="PTHR22904:SF523">
    <property type="entry name" value="STRESS-INDUCED-PHOSPHOPROTEIN 1"/>
    <property type="match status" value="1"/>
</dbReference>
<dbReference type="Proteomes" id="UP001071777">
    <property type="component" value="Unassembled WGS sequence"/>
</dbReference>
<proteinExistence type="predicted"/>
<sequence>MEQDIEDKDSYDEKEAERLKADANSLFKEGNFTESIAAYSNALNHLRMKKSDLSENAITLKSSILSNRCLSYIKTGDCTKALFDAKSCIYINPDWSKGYYRCSQAYQLMGDTANQACYLWDAITKESSSSMLKQEYLDLFSQIMRRHRKSQQQQ</sequence>
<evidence type="ECO:0000313" key="4">
    <source>
        <dbReference type="Proteomes" id="UP001071777"/>
    </source>
</evidence>
<evidence type="ECO:0000256" key="2">
    <source>
        <dbReference type="ARBA" id="ARBA00022803"/>
    </source>
</evidence>
<dbReference type="SUPFAM" id="SSF48452">
    <property type="entry name" value="TPR-like"/>
    <property type="match status" value="1"/>
</dbReference>
<organism evidence="3 4">
    <name type="scientific">Cryptosporidium canis</name>
    <dbReference type="NCBI Taxonomy" id="195482"/>
    <lineage>
        <taxon>Eukaryota</taxon>
        <taxon>Sar</taxon>
        <taxon>Alveolata</taxon>
        <taxon>Apicomplexa</taxon>
        <taxon>Conoidasida</taxon>
        <taxon>Coccidia</taxon>
        <taxon>Eucoccidiorida</taxon>
        <taxon>Eimeriorina</taxon>
        <taxon>Cryptosporidiidae</taxon>
        <taxon>Cryptosporidium</taxon>
    </lineage>
</organism>
<dbReference type="Gene3D" id="1.25.40.10">
    <property type="entry name" value="Tetratricopeptide repeat domain"/>
    <property type="match status" value="1"/>
</dbReference>
<accession>A0ABQ8P3L8</accession>
<keyword evidence="1" id="KW-0677">Repeat</keyword>
<keyword evidence="4" id="KW-1185">Reference proteome</keyword>
<evidence type="ECO:0008006" key="5">
    <source>
        <dbReference type="Google" id="ProtNLM"/>
    </source>
</evidence>
<gene>
    <name evidence="3" type="ORF">OJ252_3360</name>
</gene>
<comment type="caution">
    <text evidence="3">The sequence shown here is derived from an EMBL/GenBank/DDBJ whole genome shotgun (WGS) entry which is preliminary data.</text>
</comment>
<name>A0ABQ8P3L8_9CRYT</name>
<evidence type="ECO:0000313" key="3">
    <source>
        <dbReference type="EMBL" id="KAJ1605856.1"/>
    </source>
</evidence>
<evidence type="ECO:0000256" key="1">
    <source>
        <dbReference type="ARBA" id="ARBA00022737"/>
    </source>
</evidence>
<dbReference type="PANTHER" id="PTHR22904">
    <property type="entry name" value="TPR REPEAT CONTAINING PROTEIN"/>
    <property type="match status" value="1"/>
</dbReference>
<dbReference type="EMBL" id="JAPCXB010000159">
    <property type="protein sequence ID" value="KAJ1605856.1"/>
    <property type="molecule type" value="Genomic_DNA"/>
</dbReference>